<reference evidence="1" key="1">
    <citation type="submission" date="2020-10" db="EMBL/GenBank/DDBJ databases">
        <title>Ca. Dormibacterota MAGs.</title>
        <authorList>
            <person name="Montgomery K."/>
        </authorList>
    </citation>
    <scope>NUCLEOTIDE SEQUENCE [LARGE SCALE GENOMIC DNA]</scope>
    <source>
        <strain evidence="1">SC8812_S17_10</strain>
    </source>
</reference>
<comment type="caution">
    <text evidence="1">The sequence shown here is derived from an EMBL/GenBank/DDBJ whole genome shotgun (WGS) entry which is preliminary data.</text>
</comment>
<dbReference type="SFLD" id="SFLDG01212">
    <property type="entry name" value="Phytoene_synthase_like"/>
    <property type="match status" value="1"/>
</dbReference>
<dbReference type="EMBL" id="JAEKNR010000117">
    <property type="protein sequence ID" value="MBJ7598551.1"/>
    <property type="molecule type" value="Genomic_DNA"/>
</dbReference>
<dbReference type="InterPro" id="IPR044843">
    <property type="entry name" value="Trans_IPPS_bact-type"/>
</dbReference>
<sequence length="264" mass="29167">MSEGTLVTGYLPDAQAVTNQAARTFALATRLLPPEVRGDVYLLYLVMRTLDDLVDGRARDAEERLELVERWALTGRVAGREAEILNELFRKHSGLSRPAVVDFVEGMRQDLGRPTFVTEADVDLYGYRVAGTVGELMAGILGVRRPEAVFAARALGIAMQRTNILRDLDEDLATGRVYVAARTLESLGIEDLASDDRSALLRVGVALAERWYDIGIAGVEDLLRGRQAIRAAALMYREILRQIARDGWGAGRPWRASVSSRRKA</sequence>
<dbReference type="AlphaFoldDB" id="A0A934N7G9"/>
<dbReference type="Proteomes" id="UP000612893">
    <property type="component" value="Unassembled WGS sequence"/>
</dbReference>
<dbReference type="PANTHER" id="PTHR31480">
    <property type="entry name" value="BIFUNCTIONAL LYCOPENE CYCLASE/PHYTOENE SYNTHASE"/>
    <property type="match status" value="1"/>
</dbReference>
<proteinExistence type="predicted"/>
<evidence type="ECO:0000313" key="2">
    <source>
        <dbReference type="Proteomes" id="UP000612893"/>
    </source>
</evidence>
<evidence type="ECO:0000313" key="1">
    <source>
        <dbReference type="EMBL" id="MBJ7598551.1"/>
    </source>
</evidence>
<dbReference type="GO" id="GO:0051996">
    <property type="term" value="F:squalene synthase [NAD(P)H] activity"/>
    <property type="evidence" value="ECO:0007669"/>
    <property type="project" value="InterPro"/>
</dbReference>
<organism evidence="1 2">
    <name type="scientific">Candidatus Nephthysia bennettiae</name>
    <dbReference type="NCBI Taxonomy" id="3127016"/>
    <lineage>
        <taxon>Bacteria</taxon>
        <taxon>Bacillati</taxon>
        <taxon>Candidatus Dormiibacterota</taxon>
        <taxon>Candidatus Dormibacteria</taxon>
        <taxon>Candidatus Dormibacterales</taxon>
        <taxon>Candidatus Dormibacteraceae</taxon>
        <taxon>Candidatus Nephthysia</taxon>
    </lineage>
</organism>
<dbReference type="InterPro" id="IPR008949">
    <property type="entry name" value="Isoprenoid_synthase_dom_sf"/>
</dbReference>
<dbReference type="SFLD" id="SFLDG01018">
    <property type="entry name" value="Squalene/Phytoene_Synthase_Lik"/>
    <property type="match status" value="1"/>
</dbReference>
<dbReference type="InterPro" id="IPR033904">
    <property type="entry name" value="Trans_IPPS_HH"/>
</dbReference>
<dbReference type="GO" id="GO:0004311">
    <property type="term" value="F:geranylgeranyl diphosphate synthase activity"/>
    <property type="evidence" value="ECO:0007669"/>
    <property type="project" value="InterPro"/>
</dbReference>
<dbReference type="Pfam" id="PF00494">
    <property type="entry name" value="SQS_PSY"/>
    <property type="match status" value="1"/>
</dbReference>
<dbReference type="InterPro" id="IPR002060">
    <property type="entry name" value="Squ/phyt_synthse"/>
</dbReference>
<dbReference type="GO" id="GO:0016114">
    <property type="term" value="P:terpenoid biosynthetic process"/>
    <property type="evidence" value="ECO:0007669"/>
    <property type="project" value="UniProtKB-ARBA"/>
</dbReference>
<protein>
    <submittedName>
        <fullName evidence="1">Phytoene/squalene synthase family protein</fullName>
    </submittedName>
</protein>
<dbReference type="SUPFAM" id="SSF48576">
    <property type="entry name" value="Terpenoid synthases"/>
    <property type="match status" value="1"/>
</dbReference>
<dbReference type="CDD" id="cd00683">
    <property type="entry name" value="Trans_IPPS_HH"/>
    <property type="match status" value="1"/>
</dbReference>
<dbReference type="RefSeq" id="WP_338201641.1">
    <property type="nucleotide sequence ID" value="NZ_JAEKNR010000117.1"/>
</dbReference>
<dbReference type="SFLD" id="SFLDS00005">
    <property type="entry name" value="Isoprenoid_Synthase_Type_I"/>
    <property type="match status" value="1"/>
</dbReference>
<dbReference type="Gene3D" id="1.10.600.10">
    <property type="entry name" value="Farnesyl Diphosphate Synthase"/>
    <property type="match status" value="1"/>
</dbReference>
<feature type="non-terminal residue" evidence="1">
    <location>
        <position position="264"/>
    </location>
</feature>
<accession>A0A934N7G9</accession>
<keyword evidence="2" id="KW-1185">Reference proteome</keyword>
<name>A0A934N7G9_9BACT</name>
<gene>
    <name evidence="1" type="ORF">JF922_10765</name>
</gene>